<keyword evidence="1" id="KW-0614">Plasmid</keyword>
<organism evidence="1 2">
    <name type="scientific">Escherichia coli O25b:H4</name>
    <dbReference type="NCBI Taxonomy" id="941280"/>
    <lineage>
        <taxon>Bacteria</taxon>
        <taxon>Pseudomonadati</taxon>
        <taxon>Pseudomonadota</taxon>
        <taxon>Gammaproteobacteria</taxon>
        <taxon>Enterobacterales</taxon>
        <taxon>Enterobacteriaceae</taxon>
        <taxon>Escherichia</taxon>
    </lineage>
</organism>
<dbReference type="RefSeq" id="WP_033550835.1">
    <property type="nucleotide sequence ID" value="NZ_CP015086.1"/>
</dbReference>
<dbReference type="Proteomes" id="UP000183316">
    <property type="component" value="Plasmid unnamed"/>
</dbReference>
<dbReference type="PATRIC" id="fig|941280.3.peg.5703"/>
<name>A0A192CMR6_ECO25</name>
<proteinExistence type="predicted"/>
<sequence length="213" mass="23669">MNADTWTRLQAFRHALELTSCEASLTAGYDHLKDFPAGCSELASQTLTDYLTEDGSNLYSCIVGMQWDNGPGRYGHVIAAPARDYIDLTLDQFPGYHNRIVAEPVESGGQLAADLNREPAISIADGIVASASDKVNYITEQKNRQPMVIITECYKLIRMTARFIPMCQSSQLFQHQIFPRLFIISDVGSCSLSRNTLDRLATDWKVTLSVLSL</sequence>
<reference evidence="1 2" key="1">
    <citation type="submission" date="2016-03" db="EMBL/GenBank/DDBJ databases">
        <title>Genome Sequence and Comparative Pathogenic Determinants of Uropathogenic Escherichia coli O25b:H4, a Clinical Isolate from Saudi Arabia.</title>
        <authorList>
            <person name="Alyamani E.A.J."/>
            <person name="Khiyami M.A."/>
            <person name="Booq R.Y."/>
            <person name="Bahwerth F.S."/>
            <person name="Vaisvil B."/>
            <person name="Schmitt D.P."/>
            <person name="Kapatral V."/>
        </authorList>
    </citation>
    <scope>NUCLEOTIDE SEQUENCE [LARGE SCALE GENOMIC DNA]</scope>
    <source>
        <strain evidence="1 2">O25b:H4</strain>
        <plasmid evidence="2">Plasmid</plasmid>
    </source>
</reference>
<accession>A0A192CMR6</accession>
<geneLocation type="plasmid" evidence="2"/>
<evidence type="ECO:0000313" key="2">
    <source>
        <dbReference type="Proteomes" id="UP000183316"/>
    </source>
</evidence>
<evidence type="ECO:0000313" key="1">
    <source>
        <dbReference type="EMBL" id="ANK07006.1"/>
    </source>
</evidence>
<dbReference type="AlphaFoldDB" id="A0A192CMR6"/>
<dbReference type="EMBL" id="CP015086">
    <property type="protein sequence ID" value="ANK07006.1"/>
    <property type="molecule type" value="Genomic_DNA"/>
</dbReference>
<protein>
    <submittedName>
        <fullName evidence="1">Uncharacterized protein</fullName>
    </submittedName>
</protein>
<gene>
    <name evidence="1" type="ORF">WLH_05745</name>
</gene>